<feature type="domain" description="F-box associated beta-propeller type 3" evidence="2">
    <location>
        <begin position="70"/>
        <end position="351"/>
    </location>
</feature>
<gene>
    <name evidence="3" type="ORF">Fot_11625</name>
</gene>
<reference evidence="4" key="1">
    <citation type="submission" date="2024-07" db="EMBL/GenBank/DDBJ databases">
        <title>Two chromosome-level genome assemblies of Korean endemic species Abeliophyllum distichum and Forsythia ovata (Oleaceae).</title>
        <authorList>
            <person name="Jang H."/>
        </authorList>
    </citation>
    <scope>NUCLEOTIDE SEQUENCE [LARGE SCALE GENOMIC DNA]</scope>
</reference>
<comment type="caution">
    <text evidence="3">The sequence shown here is derived from an EMBL/GenBank/DDBJ whole genome shotgun (WGS) entry which is preliminary data.</text>
</comment>
<dbReference type="Pfam" id="PF00646">
    <property type="entry name" value="F-box"/>
    <property type="match status" value="1"/>
</dbReference>
<dbReference type="EMBL" id="JBFOLJ010000003">
    <property type="protein sequence ID" value="KAL2550095.1"/>
    <property type="molecule type" value="Genomic_DNA"/>
</dbReference>
<protein>
    <submittedName>
        <fullName evidence="3">F-box protein-like</fullName>
    </submittedName>
</protein>
<name>A0ABD1WK77_9LAMI</name>
<dbReference type="InterPro" id="IPR001810">
    <property type="entry name" value="F-box_dom"/>
</dbReference>
<evidence type="ECO:0000313" key="4">
    <source>
        <dbReference type="Proteomes" id="UP001604277"/>
    </source>
</evidence>
<accession>A0ABD1WK77</accession>
<dbReference type="SUPFAM" id="SSF81383">
    <property type="entry name" value="F-box domain"/>
    <property type="match status" value="1"/>
</dbReference>
<evidence type="ECO:0000313" key="3">
    <source>
        <dbReference type="EMBL" id="KAL2550095.1"/>
    </source>
</evidence>
<sequence>MSFNGELFQIFSWLSVKDVCKYSSVCKSSNELLMQEFFINKQFRNMQFVDDTSFLIQYWLHGVEFHASFSNSTKGCLVPSESIEFLRSMSWRVVASSNGLLCIKNMGDEINPLFLFNPATKTLLKIPLADNFEMKDLNNIVFDCNEDEISGEYLLMVLKSPSDWNADFHSTFYSPKEQIWKDGHTINLGERGILFENSIYQNGVVYMISDWGRPFFWPYIVAYNIKNGVSRFLKIPISAREGLLQDYPNCKLKIFKNEKSANLFKSIILVKYYKSVFTVWLLIDPEEGSWNRIFKMRAKAMGLTQTNKLHVAGFTVQNGNILLVATQDKVYRYNLMEENCEELCKHGCKDSVEFQYLYGDSVQFHSFISTFRTCGPDAKKIVKH</sequence>
<organism evidence="3 4">
    <name type="scientific">Forsythia ovata</name>
    <dbReference type="NCBI Taxonomy" id="205694"/>
    <lineage>
        <taxon>Eukaryota</taxon>
        <taxon>Viridiplantae</taxon>
        <taxon>Streptophyta</taxon>
        <taxon>Embryophyta</taxon>
        <taxon>Tracheophyta</taxon>
        <taxon>Spermatophyta</taxon>
        <taxon>Magnoliopsida</taxon>
        <taxon>eudicotyledons</taxon>
        <taxon>Gunneridae</taxon>
        <taxon>Pentapetalae</taxon>
        <taxon>asterids</taxon>
        <taxon>lamiids</taxon>
        <taxon>Lamiales</taxon>
        <taxon>Oleaceae</taxon>
        <taxon>Forsythieae</taxon>
        <taxon>Forsythia</taxon>
    </lineage>
</organism>
<proteinExistence type="predicted"/>
<dbReference type="Pfam" id="PF08268">
    <property type="entry name" value="FBA_3"/>
    <property type="match status" value="1"/>
</dbReference>
<dbReference type="AlphaFoldDB" id="A0ABD1WK77"/>
<dbReference type="PANTHER" id="PTHR31672">
    <property type="entry name" value="BNACNNG10540D PROTEIN"/>
    <property type="match status" value="1"/>
</dbReference>
<dbReference type="InterPro" id="IPR050796">
    <property type="entry name" value="SCF_F-box_component"/>
</dbReference>
<feature type="domain" description="F-box" evidence="1">
    <location>
        <begin position="7"/>
        <end position="33"/>
    </location>
</feature>
<dbReference type="PANTHER" id="PTHR31672:SF13">
    <property type="entry name" value="F-BOX PROTEIN CPR30-LIKE"/>
    <property type="match status" value="1"/>
</dbReference>
<evidence type="ECO:0000259" key="2">
    <source>
        <dbReference type="Pfam" id="PF08268"/>
    </source>
</evidence>
<dbReference type="InterPro" id="IPR013187">
    <property type="entry name" value="F-box-assoc_dom_typ3"/>
</dbReference>
<keyword evidence="4" id="KW-1185">Reference proteome</keyword>
<dbReference type="InterPro" id="IPR036047">
    <property type="entry name" value="F-box-like_dom_sf"/>
</dbReference>
<dbReference type="Proteomes" id="UP001604277">
    <property type="component" value="Unassembled WGS sequence"/>
</dbReference>
<evidence type="ECO:0000259" key="1">
    <source>
        <dbReference type="Pfam" id="PF00646"/>
    </source>
</evidence>